<dbReference type="InterPro" id="IPR056924">
    <property type="entry name" value="SH3_Tf2-1"/>
</dbReference>
<gene>
    <name evidence="3" type="ORF">CK203_113086</name>
</gene>
<evidence type="ECO:0000313" key="3">
    <source>
        <dbReference type="EMBL" id="RVW58010.1"/>
    </source>
</evidence>
<evidence type="ECO:0000313" key="4">
    <source>
        <dbReference type="Proteomes" id="UP000288805"/>
    </source>
</evidence>
<dbReference type="InterPro" id="IPR016197">
    <property type="entry name" value="Chromo-like_dom_sf"/>
</dbReference>
<dbReference type="PANTHER" id="PTHR46148:SF52">
    <property type="entry name" value="OS04G0603800 PROTEIN"/>
    <property type="match status" value="1"/>
</dbReference>
<sequence>MKSFADAHCHAVQFKVGDFVYLKLHPYRLRSLARRNEKFSTRYFSPYKVLQQIGPIAYKLELPSSATIHPVFHDSYLKQALGSTDLCVRQSPNINPLVIEVLIEWKGLPQFEASWKSANTIKEHFPDFHLEDKVSQIREGGGRVGSNDRPPIHYVYSKQGKRSVLPSSRGGKLLETPGAIYTKPLVEECGKVLECLEMSTHLYTMVEGMGGVQGFLESSRNLLYILVHRVVHRIRARLRGGHSKGSMSGSNVEETSEQTRGREMEHTTRGRGRKDKSRDALANMEARLAKVELAMADTREGVDLIEQGMEKGLEDLREQIQDLQSRDQEVRQELAIYKAVVSARVMATQEASRVEVPKPQGLVAIGMPRSWITSYGIWSDTLRLSH</sequence>
<dbReference type="EMBL" id="QGNW01000992">
    <property type="protein sequence ID" value="RVW58010.1"/>
    <property type="molecule type" value="Genomic_DNA"/>
</dbReference>
<dbReference type="Pfam" id="PF24626">
    <property type="entry name" value="SH3_Tf2-1"/>
    <property type="match status" value="1"/>
</dbReference>
<reference evidence="3 4" key="1">
    <citation type="journal article" date="2018" name="PLoS Genet.">
        <title>Population sequencing reveals clonal diversity and ancestral inbreeding in the grapevine cultivar Chardonnay.</title>
        <authorList>
            <person name="Roach M.J."/>
            <person name="Johnson D.L."/>
            <person name="Bohlmann J."/>
            <person name="van Vuuren H.J."/>
            <person name="Jones S.J."/>
            <person name="Pretorius I.S."/>
            <person name="Schmidt S.A."/>
            <person name="Borneman A.R."/>
        </authorList>
    </citation>
    <scope>NUCLEOTIDE SEQUENCE [LARGE SCALE GENOMIC DNA]</scope>
    <source>
        <strain evidence="4">cv. Chardonnay</strain>
        <tissue evidence="3">Leaf</tissue>
    </source>
</reference>
<dbReference type="AlphaFoldDB" id="A0A438FE50"/>
<protein>
    <recommendedName>
        <fullName evidence="2">Tf2-1-like SH3-like domain-containing protein</fullName>
    </recommendedName>
</protein>
<feature type="compositionally biased region" description="Basic and acidic residues" evidence="1">
    <location>
        <begin position="257"/>
        <end position="268"/>
    </location>
</feature>
<evidence type="ECO:0000256" key="1">
    <source>
        <dbReference type="SAM" id="MobiDB-lite"/>
    </source>
</evidence>
<dbReference type="SUPFAM" id="SSF54160">
    <property type="entry name" value="Chromo domain-like"/>
    <property type="match status" value="1"/>
</dbReference>
<dbReference type="Proteomes" id="UP000288805">
    <property type="component" value="Unassembled WGS sequence"/>
</dbReference>
<comment type="caution">
    <text evidence="3">The sequence shown here is derived from an EMBL/GenBank/DDBJ whole genome shotgun (WGS) entry which is preliminary data.</text>
</comment>
<proteinExistence type="predicted"/>
<name>A0A438FE50_VITVI</name>
<feature type="domain" description="Tf2-1-like SH3-like" evidence="2">
    <location>
        <begin position="17"/>
        <end position="79"/>
    </location>
</feature>
<evidence type="ECO:0000259" key="2">
    <source>
        <dbReference type="Pfam" id="PF24626"/>
    </source>
</evidence>
<accession>A0A438FE50</accession>
<organism evidence="3 4">
    <name type="scientific">Vitis vinifera</name>
    <name type="common">Grape</name>
    <dbReference type="NCBI Taxonomy" id="29760"/>
    <lineage>
        <taxon>Eukaryota</taxon>
        <taxon>Viridiplantae</taxon>
        <taxon>Streptophyta</taxon>
        <taxon>Embryophyta</taxon>
        <taxon>Tracheophyta</taxon>
        <taxon>Spermatophyta</taxon>
        <taxon>Magnoliopsida</taxon>
        <taxon>eudicotyledons</taxon>
        <taxon>Gunneridae</taxon>
        <taxon>Pentapetalae</taxon>
        <taxon>rosids</taxon>
        <taxon>Vitales</taxon>
        <taxon>Vitaceae</taxon>
        <taxon>Viteae</taxon>
        <taxon>Vitis</taxon>
    </lineage>
</organism>
<dbReference type="PANTHER" id="PTHR46148">
    <property type="entry name" value="CHROMO DOMAIN-CONTAINING PROTEIN"/>
    <property type="match status" value="1"/>
</dbReference>
<feature type="region of interest" description="Disordered" evidence="1">
    <location>
        <begin position="240"/>
        <end position="279"/>
    </location>
</feature>